<evidence type="ECO:0000256" key="1">
    <source>
        <dbReference type="ARBA" id="ARBA00022801"/>
    </source>
</evidence>
<dbReference type="AlphaFoldDB" id="A0AAV1TVM0"/>
<dbReference type="PANTHER" id="PTHR48153">
    <property type="entry name" value="UFM1-SPECIFIC PROTEASE 2"/>
    <property type="match status" value="1"/>
</dbReference>
<keyword evidence="1" id="KW-0378">Hydrolase</keyword>
<dbReference type="InterPro" id="IPR038765">
    <property type="entry name" value="Papain-like_cys_pep_sf"/>
</dbReference>
<dbReference type="Proteomes" id="UP001162060">
    <property type="component" value="Unassembled WGS sequence"/>
</dbReference>
<organism evidence="4 5">
    <name type="scientific">Peronospora matthiolae</name>
    <dbReference type="NCBI Taxonomy" id="2874970"/>
    <lineage>
        <taxon>Eukaryota</taxon>
        <taxon>Sar</taxon>
        <taxon>Stramenopiles</taxon>
        <taxon>Oomycota</taxon>
        <taxon>Peronosporomycetes</taxon>
        <taxon>Peronosporales</taxon>
        <taxon>Peronosporaceae</taxon>
        <taxon>Peronospora</taxon>
    </lineage>
</organism>
<proteinExistence type="predicted"/>
<dbReference type="PANTHER" id="PTHR48153:SF2">
    <property type="entry name" value="UFM1-SPECIFIC PROTEASE 2"/>
    <property type="match status" value="1"/>
</dbReference>
<sequence length="668" mass="73341">MQALLPAPLLRSLRRFSDCHEDVNAADVSQSSPLLHGVLLGTQKLVQTSRNDVHQIAIWALLRQPSDDCAGQSFDRNLPGGISRIGSFVVVRGDAIADDEKTEAVALRESDKQPEAAEKVVLVYGFNSQTLRVFRCKDGRATAFEVKVVPCFHAQEFHRAIGYALLRCVVDLDAIWEKSALSQQLEKYKAAAKDSGNFYVRAAVMEGENGRIFRVLNSAGEDSLSSDAKLVSLEAILPTHDVVEDTRDTKKTKKKNGKKQKKVDTKAGLQRHGKKDDTMGMLPSLEYGAITTVDLMVSLAPLESSAAAVAPVVTIPALSVSRAPSRRFGAYCDALVVVSVDLPLSAALDLLRDQVYLRLSEVADRLKDAQEAVNYVAVHQFPLVGAAFPLTVASSSEEPSVSEKDMDDVKALESLHCAFLQPLDQPLFCLSRGCSLAQQAEWLATSDVLYNVHEGVASFGGGLHCQIALVDGFYGYYHYLQQDLNDKGWGCAYRSLQTLASWLFMQHYTQQRYLSHQQIQSVLVKMGDKPTRFEGSTEWIGSLEVGYVLDELFGVTFRSLSVSSGAQLPGLARELLCHFETQGTPVMMGGGQLAFTLLGVDYDPDTGVCAFLTLDPHYTGNEDLHTIQNQVLVLEGYKAVPCSWRKTTSFAKNSFYNLCLPQRPSVDI</sequence>
<dbReference type="Pfam" id="PF07910">
    <property type="entry name" value="Peptidase_C78"/>
    <property type="match status" value="1"/>
</dbReference>
<dbReference type="Gene3D" id="3.90.70.130">
    <property type="match status" value="1"/>
</dbReference>
<accession>A0AAV1TVM0</accession>
<evidence type="ECO:0000313" key="5">
    <source>
        <dbReference type="Proteomes" id="UP001162060"/>
    </source>
</evidence>
<dbReference type="GO" id="GO:0071567">
    <property type="term" value="F:deUFMylase activity"/>
    <property type="evidence" value="ECO:0007669"/>
    <property type="project" value="TreeGrafter"/>
</dbReference>
<protein>
    <recommendedName>
        <fullName evidence="3">UFSP1/2/DUB catalytic domain-containing protein</fullName>
    </recommendedName>
</protein>
<dbReference type="SUPFAM" id="SSF54001">
    <property type="entry name" value="Cysteine proteinases"/>
    <property type="match status" value="1"/>
</dbReference>
<evidence type="ECO:0000313" key="4">
    <source>
        <dbReference type="EMBL" id="CAK7925230.1"/>
    </source>
</evidence>
<evidence type="ECO:0000259" key="3">
    <source>
        <dbReference type="Pfam" id="PF07910"/>
    </source>
</evidence>
<dbReference type="EMBL" id="CAKLBY020000086">
    <property type="protein sequence ID" value="CAK7925230.1"/>
    <property type="molecule type" value="Genomic_DNA"/>
</dbReference>
<comment type="caution">
    <text evidence="4">The sequence shown here is derived from an EMBL/GenBank/DDBJ whole genome shotgun (WGS) entry which is preliminary data.</text>
</comment>
<feature type="compositionally biased region" description="Basic residues" evidence="2">
    <location>
        <begin position="250"/>
        <end position="261"/>
    </location>
</feature>
<name>A0AAV1TVM0_9STRA</name>
<feature type="region of interest" description="Disordered" evidence="2">
    <location>
        <begin position="244"/>
        <end position="275"/>
    </location>
</feature>
<reference evidence="4" key="1">
    <citation type="submission" date="2024-01" db="EMBL/GenBank/DDBJ databases">
        <authorList>
            <person name="Webb A."/>
        </authorList>
    </citation>
    <scope>NUCLEOTIDE SEQUENCE</scope>
    <source>
        <strain evidence="4">Pm1</strain>
    </source>
</reference>
<dbReference type="InterPro" id="IPR012462">
    <property type="entry name" value="UFSP1/2_DUB_cat"/>
</dbReference>
<gene>
    <name evidence="4" type="ORF">PM001_LOCUS10380</name>
</gene>
<evidence type="ECO:0000256" key="2">
    <source>
        <dbReference type="SAM" id="MobiDB-lite"/>
    </source>
</evidence>
<feature type="domain" description="UFSP1/2/DUB catalytic" evidence="3">
    <location>
        <begin position="468"/>
        <end position="659"/>
    </location>
</feature>